<feature type="domain" description="MRH" evidence="4">
    <location>
        <begin position="74"/>
        <end position="176"/>
    </location>
</feature>
<proteinExistence type="evidence at transcript level"/>
<dbReference type="InterPro" id="IPR036607">
    <property type="entry name" value="PRKCSH"/>
</dbReference>
<dbReference type="Gene3D" id="2.70.130.10">
    <property type="entry name" value="Mannose-6-phosphate receptor binding domain"/>
    <property type="match status" value="1"/>
</dbReference>
<evidence type="ECO:0000256" key="3">
    <source>
        <dbReference type="SAM" id="SignalP"/>
    </source>
</evidence>
<dbReference type="EMBL" id="LR785515">
    <property type="protein sequence ID" value="CAB3250137.1"/>
    <property type="molecule type" value="mRNA"/>
</dbReference>
<evidence type="ECO:0000256" key="2">
    <source>
        <dbReference type="ARBA" id="ARBA00023157"/>
    </source>
</evidence>
<dbReference type="InterPro" id="IPR044865">
    <property type="entry name" value="MRH_dom"/>
</dbReference>
<dbReference type="PANTHER" id="PTHR12630">
    <property type="entry name" value="N-LINKED OLIGOSACCHARIDE PROCESSING"/>
    <property type="match status" value="1"/>
</dbReference>
<protein>
    <submittedName>
        <fullName evidence="5">N-acetylglucosamine-1-phosphotransferase subunit gamma-like</fullName>
    </submittedName>
</protein>
<reference evidence="5" key="1">
    <citation type="submission" date="2020-04" db="EMBL/GenBank/DDBJ databases">
        <authorList>
            <person name="Neveu A P."/>
        </authorList>
    </citation>
    <scope>NUCLEOTIDE SEQUENCE</scope>
    <source>
        <tissue evidence="5">Whole embryo</tissue>
    </source>
</reference>
<feature type="chain" id="PRO_5026238946" evidence="3">
    <location>
        <begin position="24"/>
        <end position="263"/>
    </location>
</feature>
<dbReference type="AlphaFoldDB" id="A0A6F9DD63"/>
<evidence type="ECO:0000259" key="4">
    <source>
        <dbReference type="PROSITE" id="PS51914"/>
    </source>
</evidence>
<evidence type="ECO:0000313" key="5">
    <source>
        <dbReference type="EMBL" id="CAB3250137.1"/>
    </source>
</evidence>
<feature type="signal peptide" evidence="3">
    <location>
        <begin position="1"/>
        <end position="23"/>
    </location>
</feature>
<name>A0A6F9DD63_9ASCI</name>
<dbReference type="GO" id="GO:0005794">
    <property type="term" value="C:Golgi apparatus"/>
    <property type="evidence" value="ECO:0007669"/>
    <property type="project" value="TreeGrafter"/>
</dbReference>
<evidence type="ECO:0000256" key="1">
    <source>
        <dbReference type="ARBA" id="ARBA00022729"/>
    </source>
</evidence>
<dbReference type="InterPro" id="IPR009011">
    <property type="entry name" value="Man6P_isomerase_rcpt-bd_dom_sf"/>
</dbReference>
<dbReference type="Pfam" id="PF13015">
    <property type="entry name" value="PRKCSH_1"/>
    <property type="match status" value="1"/>
</dbReference>
<organism evidence="5">
    <name type="scientific">Phallusia mammillata</name>
    <dbReference type="NCBI Taxonomy" id="59560"/>
    <lineage>
        <taxon>Eukaryota</taxon>
        <taxon>Metazoa</taxon>
        <taxon>Chordata</taxon>
        <taxon>Tunicata</taxon>
        <taxon>Ascidiacea</taxon>
        <taxon>Phlebobranchia</taxon>
        <taxon>Ascidiidae</taxon>
        <taxon>Phallusia</taxon>
    </lineage>
</organism>
<keyword evidence="2" id="KW-1015">Disulfide bond</keyword>
<gene>
    <name evidence="5" type="primary">Gnptg</name>
</gene>
<sequence length="263" mass="30360">MFRAPLMLWKLSPYFLIICYVNCKSNFVQMKIVDEVSNYGWNAMSGPDSSTSNLKAKVEPGAFCGPKHLKVLQGKCFTLLQEDYKYKFCPFFNVTQHERSMRWNPYSGILGIWKDWHVVNDSLSSMNFENGDDCGDDSRQVKVFLKCGMANNVTNVEEPRRCRYQLTFDTPLVCHSDSMLIYPIINSTLQFQWNQIAQDLHDNYITQKGYKKLTHMLFAKAGLVTGKLLNADKEKRPETFQTLDTCNAEYAKLYETLNSKSVQ</sequence>
<keyword evidence="5" id="KW-0808">Transferase</keyword>
<accession>A0A6F9DD63</accession>
<dbReference type="GO" id="GO:0016740">
    <property type="term" value="F:transferase activity"/>
    <property type="evidence" value="ECO:0007669"/>
    <property type="project" value="UniProtKB-KW"/>
</dbReference>
<dbReference type="PROSITE" id="PS51914">
    <property type="entry name" value="MRH"/>
    <property type="match status" value="1"/>
</dbReference>
<dbReference type="SUPFAM" id="SSF50911">
    <property type="entry name" value="Mannose 6-phosphate receptor domain"/>
    <property type="match status" value="1"/>
</dbReference>
<keyword evidence="1 3" id="KW-0732">Signal</keyword>
<dbReference type="InterPro" id="IPR039794">
    <property type="entry name" value="Gtb1-like"/>
</dbReference>
<dbReference type="PANTHER" id="PTHR12630:SF6">
    <property type="entry name" value="N-ACETYLGLUCOSAMINE-1-PHOSPHOTRANSFERASE SUBUNIT GAMMA"/>
    <property type="match status" value="1"/>
</dbReference>